<reference evidence="9 12" key="2">
    <citation type="submission" date="2023-11" db="EMBL/GenBank/DDBJ databases">
        <title>Plant-associative lifestyle of Vibrio porteresiae and its evolutionary dynamics.</title>
        <authorList>
            <person name="Rameshkumar N."/>
            <person name="Kirti K."/>
        </authorList>
    </citation>
    <scope>NUCLEOTIDE SEQUENCE [LARGE SCALE GENOMIC DNA]</scope>
    <source>
        <strain evidence="9 12">MSSRF38</strain>
    </source>
</reference>
<keyword evidence="3 6" id="KW-0812">Transmembrane</keyword>
<feature type="transmembrane region" description="Helical" evidence="6">
    <location>
        <begin position="352"/>
        <end position="375"/>
    </location>
</feature>
<evidence type="ECO:0000256" key="3">
    <source>
        <dbReference type="ARBA" id="ARBA00022692"/>
    </source>
</evidence>
<reference evidence="10 11" key="1">
    <citation type="submission" date="2017-05" db="EMBL/GenBank/DDBJ databases">
        <authorList>
            <person name="Song R."/>
            <person name="Chenine A.L."/>
            <person name="Ruprecht R.M."/>
        </authorList>
    </citation>
    <scope>NUCLEOTIDE SEQUENCE [LARGE SCALE GENOMIC DNA]</scope>
    <source>
        <strain evidence="10 11">CECT 7927</strain>
    </source>
</reference>
<dbReference type="SUPFAM" id="SSF55073">
    <property type="entry name" value="Nucleotide cyclase"/>
    <property type="match status" value="1"/>
</dbReference>
<dbReference type="InterPro" id="IPR043128">
    <property type="entry name" value="Rev_trsase/Diguanyl_cyclase"/>
</dbReference>
<name>A0A1Y6J414_9VIBR</name>
<dbReference type="SMART" id="SM01049">
    <property type="entry name" value="Cache_2"/>
    <property type="match status" value="2"/>
</dbReference>
<keyword evidence="12" id="KW-1185">Reference proteome</keyword>
<evidence type="ECO:0000256" key="1">
    <source>
        <dbReference type="ARBA" id="ARBA00004651"/>
    </source>
</evidence>
<dbReference type="CDD" id="cd01948">
    <property type="entry name" value="EAL"/>
    <property type="match status" value="1"/>
</dbReference>
<comment type="subcellular location">
    <subcellularLocation>
        <location evidence="1">Cell membrane</location>
        <topology evidence="1">Multi-pass membrane protein</topology>
    </subcellularLocation>
</comment>
<sequence length="840" mass="96930">MLKLDNKKLLHIIRYAPVIVVTLFAIAVNIIAIEDNQSMAQYSIENLRAELLNTQREKIREQVRYVIRKVRTERFLSEAKLKDHAKQRVYEAYHVAHYIYNSNQGKPKAEIVHLITDALRPLHFFNERGYFFIFTQQGISVMNGLRPELEGTSILDLQDSRGTYFIRNFIKKFEHSQEGFYQWWFQKPGQSNQQDFQKIGFAKTFEPYHWYIGTGEYVTAFENALKKEILEWISEYEYGEGGYFFIIDKQGTLLAHHYNDFLGPELTVGKKIDDSLRQQILAQVRNGGGYIRYQKPLTVDGKISLEQVSYVTEIKGWDWIVGTGFYSQVYEKYLSSQAHQLSQYKKQSLAKLSTLGIVSILLLIVVSLYVSHLIARRFNTFQQRIVDDVNELENSKDKMEFMALHDALTGLPNRLSLQKKIQESINLSKKHGTHAAIMFVDLDDFKHINDLHGHATGDQLLCSISRQFESVLEETDLVARFGGDEFIFCCADLQGTDEAREKAEIIRRLFDEQFVIGGKILSVGCSIGISMYPDDSDDPAALIRKADIVLYHSKAIKKGQILFYDQHINEQVQLDLNIHHELQRALINQEFSVCYQPQIEANRHRLVSVEALIRWNNPRLGNVPPAKFIETAEETGLIHDIGLFVFRRACEEIYRLSPNGHNAVQLSVNVSPTQLVTPHFPEQLAEICSEIGIHTHRITLEITENILINKLETAIPILNQLRVHGFGISLDDFGTGYSSLSYINNLPLTEIKIDRCFIDRMLNNQQSNMLVKMIIGIGKFSGMTVVAEGVETQEQYEQLIEYHCDLVQGFYFDRPLTFEQLTHRYKNYYSAYVNNFPYSY</sequence>
<evidence type="ECO:0000259" key="8">
    <source>
        <dbReference type="PROSITE" id="PS50887"/>
    </source>
</evidence>
<dbReference type="OrthoDB" id="1316910at2"/>
<dbReference type="AlphaFoldDB" id="A0A1Y6J414"/>
<evidence type="ECO:0000256" key="5">
    <source>
        <dbReference type="ARBA" id="ARBA00023136"/>
    </source>
</evidence>
<dbReference type="SMART" id="SM00052">
    <property type="entry name" value="EAL"/>
    <property type="match status" value="1"/>
</dbReference>
<dbReference type="EC" id="3.1.4.52" evidence="10"/>
<dbReference type="EMBL" id="JAWRCO010000002">
    <property type="protein sequence ID" value="MDW6005331.1"/>
    <property type="molecule type" value="Genomic_DNA"/>
</dbReference>
<organism evidence="10 11">
    <name type="scientific">Vibrio mangrovi</name>
    <dbReference type="NCBI Taxonomy" id="474394"/>
    <lineage>
        <taxon>Bacteria</taxon>
        <taxon>Pseudomonadati</taxon>
        <taxon>Pseudomonadota</taxon>
        <taxon>Gammaproteobacteria</taxon>
        <taxon>Vibrionales</taxon>
        <taxon>Vibrionaceae</taxon>
        <taxon>Vibrio</taxon>
    </lineage>
</organism>
<dbReference type="CDD" id="cd12912">
    <property type="entry name" value="PDC2_MCP_like"/>
    <property type="match status" value="1"/>
</dbReference>
<gene>
    <name evidence="10" type="primary">gmr_8</name>
    <name evidence="9" type="ORF">SBX37_20905</name>
    <name evidence="10" type="ORF">VIM7927_04406</name>
</gene>
<dbReference type="InterPro" id="IPR033480">
    <property type="entry name" value="sCache_2"/>
</dbReference>
<feature type="domain" description="EAL" evidence="7">
    <location>
        <begin position="575"/>
        <end position="829"/>
    </location>
</feature>
<keyword evidence="4 6" id="KW-1133">Transmembrane helix</keyword>
<dbReference type="SMART" id="SM00267">
    <property type="entry name" value="GGDEF"/>
    <property type="match status" value="1"/>
</dbReference>
<keyword evidence="5 6" id="KW-0472">Membrane</keyword>
<dbReference type="GO" id="GO:0005886">
    <property type="term" value="C:plasma membrane"/>
    <property type="evidence" value="ECO:0007669"/>
    <property type="project" value="UniProtKB-SubCell"/>
</dbReference>
<dbReference type="InterPro" id="IPR035919">
    <property type="entry name" value="EAL_sf"/>
</dbReference>
<dbReference type="GO" id="GO:0071111">
    <property type="term" value="F:cyclic-guanylate-specific phosphodiesterase activity"/>
    <property type="evidence" value="ECO:0007669"/>
    <property type="project" value="UniProtKB-EC"/>
</dbReference>
<dbReference type="PANTHER" id="PTHR44757">
    <property type="entry name" value="DIGUANYLATE CYCLASE DGCP"/>
    <property type="match status" value="1"/>
</dbReference>
<accession>A0A1Y6J414</accession>
<evidence type="ECO:0000256" key="2">
    <source>
        <dbReference type="ARBA" id="ARBA00022475"/>
    </source>
</evidence>
<dbReference type="SUPFAM" id="SSF141868">
    <property type="entry name" value="EAL domain-like"/>
    <property type="match status" value="1"/>
</dbReference>
<dbReference type="InterPro" id="IPR029787">
    <property type="entry name" value="Nucleotide_cyclase"/>
</dbReference>
<dbReference type="NCBIfam" id="TIGR00254">
    <property type="entry name" value="GGDEF"/>
    <property type="match status" value="1"/>
</dbReference>
<dbReference type="Pfam" id="PF08269">
    <property type="entry name" value="dCache_2"/>
    <property type="match status" value="1"/>
</dbReference>
<dbReference type="Gene3D" id="3.20.20.450">
    <property type="entry name" value="EAL domain"/>
    <property type="match status" value="1"/>
</dbReference>
<dbReference type="EMBL" id="FXXI01000017">
    <property type="protein sequence ID" value="SMS03043.1"/>
    <property type="molecule type" value="Genomic_DNA"/>
</dbReference>
<dbReference type="InterPro" id="IPR000160">
    <property type="entry name" value="GGDEF_dom"/>
</dbReference>
<evidence type="ECO:0000313" key="12">
    <source>
        <dbReference type="Proteomes" id="UP001283366"/>
    </source>
</evidence>
<dbReference type="InterPro" id="IPR004010">
    <property type="entry name" value="Double_Cache_2"/>
</dbReference>
<proteinExistence type="predicted"/>
<dbReference type="Proteomes" id="UP000196125">
    <property type="component" value="Unassembled WGS sequence"/>
</dbReference>
<evidence type="ECO:0000313" key="10">
    <source>
        <dbReference type="EMBL" id="SMS03043.1"/>
    </source>
</evidence>
<keyword evidence="10" id="KW-0378">Hydrolase</keyword>
<dbReference type="PROSITE" id="PS50883">
    <property type="entry name" value="EAL"/>
    <property type="match status" value="1"/>
</dbReference>
<keyword evidence="2" id="KW-1003">Cell membrane</keyword>
<dbReference type="Pfam" id="PF00563">
    <property type="entry name" value="EAL"/>
    <property type="match status" value="1"/>
</dbReference>
<dbReference type="Gene3D" id="3.30.450.20">
    <property type="entry name" value="PAS domain"/>
    <property type="match status" value="2"/>
</dbReference>
<dbReference type="Pfam" id="PF00990">
    <property type="entry name" value="GGDEF"/>
    <property type="match status" value="1"/>
</dbReference>
<dbReference type="RefSeq" id="WP_087483036.1">
    <property type="nucleotide sequence ID" value="NZ_AP024884.1"/>
</dbReference>
<evidence type="ECO:0000259" key="7">
    <source>
        <dbReference type="PROSITE" id="PS50883"/>
    </source>
</evidence>
<dbReference type="CDD" id="cd01949">
    <property type="entry name" value="GGDEF"/>
    <property type="match status" value="1"/>
</dbReference>
<dbReference type="InterPro" id="IPR001633">
    <property type="entry name" value="EAL_dom"/>
</dbReference>
<dbReference type="Proteomes" id="UP001283366">
    <property type="component" value="Unassembled WGS sequence"/>
</dbReference>
<protein>
    <submittedName>
        <fullName evidence="9">Cache domain-containing protein</fullName>
    </submittedName>
    <submittedName>
        <fullName evidence="10">Cyclic di-GMP phosphodiesterase Gmr</fullName>
        <ecNumber evidence="10">3.1.4.52</ecNumber>
    </submittedName>
</protein>
<feature type="domain" description="GGDEF" evidence="8">
    <location>
        <begin position="433"/>
        <end position="566"/>
    </location>
</feature>
<evidence type="ECO:0000256" key="6">
    <source>
        <dbReference type="SAM" id="Phobius"/>
    </source>
</evidence>
<evidence type="ECO:0000313" key="11">
    <source>
        <dbReference type="Proteomes" id="UP000196125"/>
    </source>
</evidence>
<dbReference type="PANTHER" id="PTHR44757:SF2">
    <property type="entry name" value="BIOFILM ARCHITECTURE MAINTENANCE PROTEIN MBAA"/>
    <property type="match status" value="1"/>
</dbReference>
<evidence type="ECO:0000256" key="4">
    <source>
        <dbReference type="ARBA" id="ARBA00022989"/>
    </source>
</evidence>
<evidence type="ECO:0000313" key="9">
    <source>
        <dbReference type="EMBL" id="MDW6005331.1"/>
    </source>
</evidence>
<dbReference type="InterPro" id="IPR052155">
    <property type="entry name" value="Biofilm_reg_signaling"/>
</dbReference>
<dbReference type="PROSITE" id="PS50887">
    <property type="entry name" value="GGDEF"/>
    <property type="match status" value="1"/>
</dbReference>
<dbReference type="Gene3D" id="3.30.70.270">
    <property type="match status" value="1"/>
</dbReference>
<feature type="transmembrane region" description="Helical" evidence="6">
    <location>
        <begin position="12"/>
        <end position="33"/>
    </location>
</feature>